<comment type="caution">
    <text evidence="1">The sequence shown here is derived from an EMBL/GenBank/DDBJ whole genome shotgun (WGS) entry which is preliminary data.</text>
</comment>
<sequence>MKWLPVILLFILFTATASVAELISPSSDNLTRFVVIGDKPYTDAEYALLEQPDGAIARAIQALAPPLLIHLGDFKQSQSSCSDELLKDHYRQIAQLNPHKIVYTPGDNEWVDCDRFTLFSAGHDELERLNFLRQLFFHQDQHQLTKDIPGLIRQEGFVENALWKSNQVVFATLHVPGTNNGRKEILRSNLQDALNEADHRDQSNEKWVQRLFTMADSAPAIVIALHADIFNFDHNKPACTIKNRTNCDGYRKLRDLIKNKAAQFSKPILVVHGDSQAYCLHQPYATIPNLWRLNAPGDYKYTDANQVVFDPQNKDTPFHVTGLLDRKPAPAICDYSIL</sequence>
<organism evidence="1 2">
    <name type="scientific">Nitrosomonas supralitoralis</name>
    <dbReference type="NCBI Taxonomy" id="2116706"/>
    <lineage>
        <taxon>Bacteria</taxon>
        <taxon>Pseudomonadati</taxon>
        <taxon>Pseudomonadota</taxon>
        <taxon>Betaproteobacteria</taxon>
        <taxon>Nitrosomonadales</taxon>
        <taxon>Nitrosomonadaceae</taxon>
        <taxon>Nitrosomonas</taxon>
    </lineage>
</organism>
<dbReference type="AlphaFoldDB" id="A0A2P7NT85"/>
<dbReference type="Proteomes" id="UP000241912">
    <property type="component" value="Unassembled WGS sequence"/>
</dbReference>
<dbReference type="InterPro" id="IPR029052">
    <property type="entry name" value="Metallo-depent_PP-like"/>
</dbReference>
<evidence type="ECO:0000313" key="1">
    <source>
        <dbReference type="EMBL" id="PSJ16676.1"/>
    </source>
</evidence>
<accession>A0A2P7NT85</accession>
<dbReference type="SUPFAM" id="SSF56300">
    <property type="entry name" value="Metallo-dependent phosphatases"/>
    <property type="match status" value="1"/>
</dbReference>
<protein>
    <recommendedName>
        <fullName evidence="3">Calcineurin-like phosphoesterase</fullName>
    </recommendedName>
</protein>
<evidence type="ECO:0008006" key="3">
    <source>
        <dbReference type="Google" id="ProtNLM"/>
    </source>
</evidence>
<dbReference type="EMBL" id="PXXU01000040">
    <property type="protein sequence ID" value="PSJ16676.1"/>
    <property type="molecule type" value="Genomic_DNA"/>
</dbReference>
<gene>
    <name evidence="1" type="ORF">C7H79_12290</name>
</gene>
<keyword evidence="2" id="KW-1185">Reference proteome</keyword>
<proteinExistence type="predicted"/>
<reference evidence="1 2" key="1">
    <citation type="submission" date="2018-03" db="EMBL/GenBank/DDBJ databases">
        <title>Draft genome of Nitrosomonas supralitoralis APG5.</title>
        <authorList>
            <person name="Urakawa H."/>
            <person name="Lopez J.V."/>
        </authorList>
    </citation>
    <scope>NUCLEOTIDE SEQUENCE [LARGE SCALE GENOMIC DNA]</scope>
    <source>
        <strain evidence="1 2">APG5</strain>
    </source>
</reference>
<dbReference type="RefSeq" id="WP_106707554.1">
    <property type="nucleotide sequence ID" value="NZ_PXXU01000040.1"/>
</dbReference>
<evidence type="ECO:0000313" key="2">
    <source>
        <dbReference type="Proteomes" id="UP000241912"/>
    </source>
</evidence>
<dbReference type="OrthoDB" id="58809at2"/>
<name>A0A2P7NT85_9PROT</name>